<keyword evidence="4" id="KW-1185">Reference proteome</keyword>
<comment type="caution">
    <text evidence="2">The sequence shown here is derived from an EMBL/GenBank/DDBJ whole genome shotgun (WGS) entry which is preliminary data.</text>
</comment>
<evidence type="ECO:0000313" key="4">
    <source>
        <dbReference type="Proteomes" id="UP000663829"/>
    </source>
</evidence>
<name>A0A815I8G7_9BILA</name>
<dbReference type="EMBL" id="CAJNOQ010015619">
    <property type="protein sequence ID" value="CAF1364967.1"/>
    <property type="molecule type" value="Genomic_DNA"/>
</dbReference>
<dbReference type="AlphaFoldDB" id="A0A815I8G7"/>
<dbReference type="Proteomes" id="UP000681722">
    <property type="component" value="Unassembled WGS sequence"/>
</dbReference>
<reference evidence="2" key="1">
    <citation type="submission" date="2021-02" db="EMBL/GenBank/DDBJ databases">
        <authorList>
            <person name="Nowell W R."/>
        </authorList>
    </citation>
    <scope>NUCLEOTIDE SEQUENCE</scope>
</reference>
<evidence type="ECO:0000313" key="2">
    <source>
        <dbReference type="EMBL" id="CAF1364967.1"/>
    </source>
</evidence>
<feature type="non-terminal residue" evidence="2">
    <location>
        <position position="20"/>
    </location>
</feature>
<accession>A0A815I8G7</accession>
<gene>
    <name evidence="2" type="ORF">GPM918_LOCUS31569</name>
    <name evidence="3" type="ORF">SRO942_LOCUS32217</name>
</gene>
<dbReference type="EMBL" id="CAJOBC010072282">
    <property type="protein sequence ID" value="CAF4246630.1"/>
    <property type="molecule type" value="Genomic_DNA"/>
</dbReference>
<protein>
    <submittedName>
        <fullName evidence="2">Uncharacterized protein</fullName>
    </submittedName>
</protein>
<evidence type="ECO:0000313" key="3">
    <source>
        <dbReference type="EMBL" id="CAF4246630.1"/>
    </source>
</evidence>
<sequence>MRAQRELMASGWGGLDIVRR</sequence>
<proteinExistence type="predicted"/>
<organism evidence="2 4">
    <name type="scientific">Didymodactylos carnosus</name>
    <dbReference type="NCBI Taxonomy" id="1234261"/>
    <lineage>
        <taxon>Eukaryota</taxon>
        <taxon>Metazoa</taxon>
        <taxon>Spiralia</taxon>
        <taxon>Gnathifera</taxon>
        <taxon>Rotifera</taxon>
        <taxon>Eurotatoria</taxon>
        <taxon>Bdelloidea</taxon>
        <taxon>Philodinida</taxon>
        <taxon>Philodinidae</taxon>
        <taxon>Didymodactylos</taxon>
    </lineage>
</organism>
<evidence type="ECO:0000256" key="1">
    <source>
        <dbReference type="SAM" id="MobiDB-lite"/>
    </source>
</evidence>
<dbReference type="Proteomes" id="UP000663829">
    <property type="component" value="Unassembled WGS sequence"/>
</dbReference>
<feature type="region of interest" description="Disordered" evidence="1">
    <location>
        <begin position="1"/>
        <end position="20"/>
    </location>
</feature>